<accession>A0A4V5NHT4</accession>
<dbReference type="STRING" id="329884.A0A4V5NHT4"/>
<dbReference type="InterPro" id="IPR036188">
    <property type="entry name" value="FAD/NAD-bd_sf"/>
</dbReference>
<name>A0A4V5NHT4_9PEZI</name>
<dbReference type="Gene3D" id="3.50.50.60">
    <property type="entry name" value="FAD/NAD(P)-binding domain"/>
    <property type="match status" value="2"/>
</dbReference>
<comment type="caution">
    <text evidence="4">The sequence shown here is derived from an EMBL/GenBank/DDBJ whole genome shotgun (WGS) entry which is preliminary data.</text>
</comment>
<dbReference type="SUPFAM" id="SSF51905">
    <property type="entry name" value="FAD/NAD(P)-binding domain"/>
    <property type="match status" value="1"/>
</dbReference>
<dbReference type="Proteomes" id="UP000309340">
    <property type="component" value="Unassembled WGS sequence"/>
</dbReference>
<evidence type="ECO:0000256" key="2">
    <source>
        <dbReference type="ARBA" id="ARBA00023002"/>
    </source>
</evidence>
<dbReference type="GO" id="GO:0050660">
    <property type="term" value="F:flavin adenine dinucleotide binding"/>
    <property type="evidence" value="ECO:0007669"/>
    <property type="project" value="TreeGrafter"/>
</dbReference>
<dbReference type="AlphaFoldDB" id="A0A4V5NHT4"/>
<gene>
    <name evidence="4" type="ORF">B0A55_04229</name>
</gene>
<dbReference type="InterPro" id="IPR002937">
    <property type="entry name" value="Amino_oxidase"/>
</dbReference>
<dbReference type="GO" id="GO:0006338">
    <property type="term" value="P:chromatin remodeling"/>
    <property type="evidence" value="ECO:0007669"/>
    <property type="project" value="TreeGrafter"/>
</dbReference>
<dbReference type="OrthoDB" id="7777654at2759"/>
<dbReference type="Pfam" id="PF01593">
    <property type="entry name" value="Amino_oxidase"/>
    <property type="match status" value="1"/>
</dbReference>
<protein>
    <recommendedName>
        <fullName evidence="3">Amine oxidase domain-containing protein</fullName>
    </recommendedName>
</protein>
<dbReference type="InterPro" id="IPR050281">
    <property type="entry name" value="Flavin_monoamine_oxidase"/>
</dbReference>
<dbReference type="SUPFAM" id="SSF54373">
    <property type="entry name" value="FAD-linked reductases, C-terminal domain"/>
    <property type="match status" value="1"/>
</dbReference>
<proteinExistence type="inferred from homology"/>
<sequence length="548" mass="59447">MATATRTADYDTIVIGAGMSGLACASRLFQHDHYNQKGRLLVLEARDRIGGRIGSVNVNGSRLDTGANWIHGVGTTEKRNPLMKILPHKKYRELGGRVAFRHPGSRRKKFVVAPEQEAAEDGEWIRVDTQPPAQQHDTSCQEAGGDLVIPGEIAGTLAASIWGLVGSLHGLAETTPSAEAKRTTMLQAITRSQALKDAFDDLPNEYHSTVSGTPQFIENMEAAPLAAQSAEHPQGQAGMSLLEFALDDFEGDQVFLQDGYIAIIDEVAKELMSAGIVQTGKEVKQIRRNTDLVEVETTDGVYTAKQVVCSLPLGVLQHHQSQDRSAKSLFSPALPSEKQKAIEDLGFGTLDKIFLVYSSPWWTEEPYISILRKGFAEPPADSESNPTTDDDEAISAALDSFSGFTDELPGFAIHRDGTVTPGLCSLSLINLHNLTGFPVLSCFVSCANATRVEAMTNEQAGGMLHRALTSWLGRAPPKPEAVHVTRWAQDEYSRGSYSHMITGLSEVQHRQEFQRPVVDGKGAAVLSFAGEHTSRNHFATVHGALLKG</sequence>
<comment type="similarity">
    <text evidence="1">Belongs to the flavin monoamine oxidase family.</text>
</comment>
<dbReference type="Gene3D" id="3.90.660.10">
    <property type="match status" value="1"/>
</dbReference>
<dbReference type="PANTHER" id="PTHR10742:SF386">
    <property type="entry name" value="LYSINE-SPECIFIC HISTONE DEMETHYLASE 1A"/>
    <property type="match status" value="1"/>
</dbReference>
<reference evidence="4 5" key="1">
    <citation type="submission" date="2017-03" db="EMBL/GenBank/DDBJ databases">
        <title>Genomes of endolithic fungi from Antarctica.</title>
        <authorList>
            <person name="Coleine C."/>
            <person name="Masonjones S."/>
            <person name="Stajich J.E."/>
        </authorList>
    </citation>
    <scope>NUCLEOTIDE SEQUENCE [LARGE SCALE GENOMIC DNA]</scope>
    <source>
        <strain evidence="4 5">CCFEE 5184</strain>
    </source>
</reference>
<keyword evidence="2" id="KW-0560">Oxidoreductase</keyword>
<evidence type="ECO:0000256" key="1">
    <source>
        <dbReference type="ARBA" id="ARBA00005995"/>
    </source>
</evidence>
<dbReference type="PROSITE" id="PS51257">
    <property type="entry name" value="PROKAR_LIPOPROTEIN"/>
    <property type="match status" value="1"/>
</dbReference>
<dbReference type="GO" id="GO:0016491">
    <property type="term" value="F:oxidoreductase activity"/>
    <property type="evidence" value="ECO:0007669"/>
    <property type="project" value="UniProtKB-KW"/>
</dbReference>
<evidence type="ECO:0000313" key="5">
    <source>
        <dbReference type="Proteomes" id="UP000309340"/>
    </source>
</evidence>
<dbReference type="PANTHER" id="PTHR10742">
    <property type="entry name" value="FLAVIN MONOAMINE OXIDASE"/>
    <property type="match status" value="1"/>
</dbReference>
<dbReference type="Pfam" id="PF13450">
    <property type="entry name" value="NAD_binding_8"/>
    <property type="match status" value="1"/>
</dbReference>
<evidence type="ECO:0000259" key="3">
    <source>
        <dbReference type="Pfam" id="PF01593"/>
    </source>
</evidence>
<evidence type="ECO:0000313" key="4">
    <source>
        <dbReference type="EMBL" id="TKA79449.1"/>
    </source>
</evidence>
<dbReference type="EMBL" id="NAJQ01000089">
    <property type="protein sequence ID" value="TKA79449.1"/>
    <property type="molecule type" value="Genomic_DNA"/>
</dbReference>
<dbReference type="GO" id="GO:0003682">
    <property type="term" value="F:chromatin binding"/>
    <property type="evidence" value="ECO:0007669"/>
    <property type="project" value="TreeGrafter"/>
</dbReference>
<organism evidence="4 5">
    <name type="scientific">Friedmanniomyces simplex</name>
    <dbReference type="NCBI Taxonomy" id="329884"/>
    <lineage>
        <taxon>Eukaryota</taxon>
        <taxon>Fungi</taxon>
        <taxon>Dikarya</taxon>
        <taxon>Ascomycota</taxon>
        <taxon>Pezizomycotina</taxon>
        <taxon>Dothideomycetes</taxon>
        <taxon>Dothideomycetidae</taxon>
        <taxon>Mycosphaerellales</taxon>
        <taxon>Teratosphaeriaceae</taxon>
        <taxon>Friedmanniomyces</taxon>
    </lineage>
</organism>
<keyword evidence="5" id="KW-1185">Reference proteome</keyword>
<feature type="domain" description="Amine oxidase" evidence="3">
    <location>
        <begin position="244"/>
        <end position="548"/>
    </location>
</feature>